<reference evidence="2" key="1">
    <citation type="submission" date="2025-08" db="UniProtKB">
        <authorList>
            <consortium name="Ensembl"/>
        </authorList>
    </citation>
    <scope>IDENTIFICATION</scope>
</reference>
<feature type="compositionally biased region" description="Acidic residues" evidence="1">
    <location>
        <begin position="65"/>
        <end position="75"/>
    </location>
</feature>
<dbReference type="Proteomes" id="UP000694392">
    <property type="component" value="Unplaced"/>
</dbReference>
<dbReference type="Ensembl" id="ENSSPUT00000022746.1">
    <property type="protein sequence ID" value="ENSSPUP00000021333.1"/>
    <property type="gene ID" value="ENSSPUG00000016399.1"/>
</dbReference>
<organism evidence="2 3">
    <name type="scientific">Sphenodon punctatus</name>
    <name type="common">Tuatara</name>
    <name type="synonym">Hatteria punctata</name>
    <dbReference type="NCBI Taxonomy" id="8508"/>
    <lineage>
        <taxon>Eukaryota</taxon>
        <taxon>Metazoa</taxon>
        <taxon>Chordata</taxon>
        <taxon>Craniata</taxon>
        <taxon>Vertebrata</taxon>
        <taxon>Euteleostomi</taxon>
        <taxon>Lepidosauria</taxon>
        <taxon>Sphenodontia</taxon>
        <taxon>Sphenodontidae</taxon>
        <taxon>Sphenodon</taxon>
    </lineage>
</organism>
<reference evidence="2" key="2">
    <citation type="submission" date="2025-09" db="UniProtKB">
        <authorList>
            <consortium name="Ensembl"/>
        </authorList>
    </citation>
    <scope>IDENTIFICATION</scope>
</reference>
<sequence length="109" mass="11834">MSRSQSWLMSIQLGQSGPQLPISSAGVDGWIPRTPWPEYEVAALNTRVFHLGSFGALWRERSSEDEAAEGDDAVMAEDSGCTPETTAVLRAVCKDPDVIPKDTNLVTLD</sequence>
<evidence type="ECO:0000313" key="3">
    <source>
        <dbReference type="Proteomes" id="UP000694392"/>
    </source>
</evidence>
<name>A0A8D0HM96_SPHPU</name>
<dbReference type="AlphaFoldDB" id="A0A8D0HM96"/>
<evidence type="ECO:0000256" key="1">
    <source>
        <dbReference type="SAM" id="MobiDB-lite"/>
    </source>
</evidence>
<keyword evidence="3" id="KW-1185">Reference proteome</keyword>
<accession>A0A8D0HM96</accession>
<feature type="region of interest" description="Disordered" evidence="1">
    <location>
        <begin position="61"/>
        <end position="81"/>
    </location>
</feature>
<dbReference type="GeneTree" id="ENSGT00940000169573"/>
<protein>
    <submittedName>
        <fullName evidence="2">Uncharacterized protein</fullName>
    </submittedName>
</protein>
<evidence type="ECO:0000313" key="2">
    <source>
        <dbReference type="Ensembl" id="ENSSPUP00000021333.1"/>
    </source>
</evidence>
<proteinExistence type="predicted"/>